<sequence>MLKVRVFRAIDYPEECMQYVNGHRKVLEAYGVTKVTSASVDWMYEPYAYLITVTSDDGDKVYGGCRIQLAGGSVPLPIESAINTMDTRIFDLVKRLQQQGGTGEFCGLWNSREVAGWGVGSIVLFRVVNAVLSQLPITTFMSFCAQTTFKNSSKTGYKILTEIGNQGTFYYPKEDLIATAMILEDPREQRSAHPEEREKIMHLRNNPVQTVVERGPKGEMLLDYDLRIRQARQHDNLLLVK</sequence>
<dbReference type="OrthoDB" id="660041at2"/>
<name>A0A1H8HNP2_9BACT</name>
<evidence type="ECO:0000313" key="1">
    <source>
        <dbReference type="EMBL" id="SEN57841.1"/>
    </source>
</evidence>
<organism evidence="1 2">
    <name type="scientific">Chitinophaga rupis</name>
    <dbReference type="NCBI Taxonomy" id="573321"/>
    <lineage>
        <taxon>Bacteria</taxon>
        <taxon>Pseudomonadati</taxon>
        <taxon>Bacteroidota</taxon>
        <taxon>Chitinophagia</taxon>
        <taxon>Chitinophagales</taxon>
        <taxon>Chitinophagaceae</taxon>
        <taxon>Chitinophaga</taxon>
    </lineage>
</organism>
<evidence type="ECO:0000313" key="2">
    <source>
        <dbReference type="Proteomes" id="UP000198984"/>
    </source>
</evidence>
<protein>
    <recommendedName>
        <fullName evidence="3">N-acetyltransferase domain-containing protein</fullName>
    </recommendedName>
</protein>
<dbReference type="STRING" id="573321.SAMN04488505_111120"/>
<dbReference type="EMBL" id="FOBB01000011">
    <property type="protein sequence ID" value="SEN57841.1"/>
    <property type="molecule type" value="Genomic_DNA"/>
</dbReference>
<keyword evidence="2" id="KW-1185">Reference proteome</keyword>
<dbReference type="AlphaFoldDB" id="A0A1H8HNP2"/>
<proteinExistence type="predicted"/>
<reference evidence="1 2" key="1">
    <citation type="submission" date="2016-10" db="EMBL/GenBank/DDBJ databases">
        <authorList>
            <person name="de Groot N.N."/>
        </authorList>
    </citation>
    <scope>NUCLEOTIDE SEQUENCE [LARGE SCALE GENOMIC DNA]</scope>
    <source>
        <strain evidence="1 2">DSM 21039</strain>
    </source>
</reference>
<dbReference type="Proteomes" id="UP000198984">
    <property type="component" value="Unassembled WGS sequence"/>
</dbReference>
<gene>
    <name evidence="1" type="ORF">SAMN04488505_111120</name>
</gene>
<dbReference type="RefSeq" id="WP_089920214.1">
    <property type="nucleotide sequence ID" value="NZ_FOBB01000011.1"/>
</dbReference>
<accession>A0A1H8HNP2</accession>
<evidence type="ECO:0008006" key="3">
    <source>
        <dbReference type="Google" id="ProtNLM"/>
    </source>
</evidence>